<evidence type="ECO:0000313" key="2">
    <source>
        <dbReference type="EMBL" id="KAL0578214.1"/>
    </source>
</evidence>
<organism evidence="2 3">
    <name type="scientific">Marasmius crinis-equi</name>
    <dbReference type="NCBI Taxonomy" id="585013"/>
    <lineage>
        <taxon>Eukaryota</taxon>
        <taxon>Fungi</taxon>
        <taxon>Dikarya</taxon>
        <taxon>Basidiomycota</taxon>
        <taxon>Agaricomycotina</taxon>
        <taxon>Agaricomycetes</taxon>
        <taxon>Agaricomycetidae</taxon>
        <taxon>Agaricales</taxon>
        <taxon>Marasmiineae</taxon>
        <taxon>Marasmiaceae</taxon>
        <taxon>Marasmius</taxon>
    </lineage>
</organism>
<comment type="caution">
    <text evidence="2">The sequence shown here is derived from an EMBL/GenBank/DDBJ whole genome shotgun (WGS) entry which is preliminary data.</text>
</comment>
<dbReference type="Proteomes" id="UP001465976">
    <property type="component" value="Unassembled WGS sequence"/>
</dbReference>
<evidence type="ECO:0000313" key="3">
    <source>
        <dbReference type="Proteomes" id="UP001465976"/>
    </source>
</evidence>
<feature type="compositionally biased region" description="Polar residues" evidence="1">
    <location>
        <begin position="58"/>
        <end position="84"/>
    </location>
</feature>
<dbReference type="EMBL" id="JBAHYK010000113">
    <property type="protein sequence ID" value="KAL0578214.1"/>
    <property type="molecule type" value="Genomic_DNA"/>
</dbReference>
<accession>A0ABR3FS89</accession>
<protein>
    <submittedName>
        <fullName evidence="2">Uncharacterized protein</fullName>
    </submittedName>
</protein>
<name>A0ABR3FS89_9AGAR</name>
<proteinExistence type="predicted"/>
<keyword evidence="3" id="KW-1185">Reference proteome</keyword>
<sequence>MSDRPRKRLRTDSTHSTTASRSHLMRRCHANRSVANLSRGNDAVNERETPKILVASASEGSPTSHQLISDSACPQPQESEPAGNSSDADSDSDSNEGLYQSAEEGSMGSIAMEDESTVNSSVHEDRDAMLVEHGDSEINQRDSYGYADLSLFLSDVKSILNSFNGNESENEDSAFTLRRRIDELEGLALEALIKARQLKGKLDIKRTDAQLALLTRLETFCETKLGEI</sequence>
<reference evidence="2 3" key="1">
    <citation type="submission" date="2024-02" db="EMBL/GenBank/DDBJ databases">
        <title>A draft genome for the cacao thread blight pathogen Marasmius crinis-equi.</title>
        <authorList>
            <person name="Cohen S.P."/>
            <person name="Baruah I.K."/>
            <person name="Amoako-Attah I."/>
            <person name="Bukari Y."/>
            <person name="Meinhardt L.W."/>
            <person name="Bailey B.A."/>
        </authorList>
    </citation>
    <scope>NUCLEOTIDE SEQUENCE [LARGE SCALE GENOMIC DNA]</scope>
    <source>
        <strain evidence="2 3">GH-76</strain>
    </source>
</reference>
<feature type="region of interest" description="Disordered" evidence="1">
    <location>
        <begin position="1"/>
        <end position="109"/>
    </location>
</feature>
<gene>
    <name evidence="2" type="ORF">V5O48_003789</name>
</gene>
<evidence type="ECO:0000256" key="1">
    <source>
        <dbReference type="SAM" id="MobiDB-lite"/>
    </source>
</evidence>